<name>A0A1H9DZD7_9PROT</name>
<dbReference type="RefSeq" id="WP_074721205.1">
    <property type="nucleotide sequence ID" value="NZ_FOFX01000026.1"/>
</dbReference>
<dbReference type="EMBL" id="FOFX01000026">
    <property type="protein sequence ID" value="SEQ18795.1"/>
    <property type="molecule type" value="Genomic_DNA"/>
</dbReference>
<gene>
    <name evidence="1" type="ORF">SAMN05421510_102612</name>
</gene>
<evidence type="ECO:0000313" key="2">
    <source>
        <dbReference type="Proteomes" id="UP000181998"/>
    </source>
</evidence>
<evidence type="ECO:0000313" key="1">
    <source>
        <dbReference type="EMBL" id="SEQ18795.1"/>
    </source>
</evidence>
<evidence type="ECO:0008006" key="3">
    <source>
        <dbReference type="Google" id="ProtNLM"/>
    </source>
</evidence>
<proteinExistence type="predicted"/>
<organism evidence="1 2">
    <name type="scientific">Nitrosomonas ureae</name>
    <dbReference type="NCBI Taxonomy" id="44577"/>
    <lineage>
        <taxon>Bacteria</taxon>
        <taxon>Pseudomonadati</taxon>
        <taxon>Pseudomonadota</taxon>
        <taxon>Betaproteobacteria</taxon>
        <taxon>Nitrosomonadales</taxon>
        <taxon>Nitrosomonadaceae</taxon>
        <taxon>Nitrosomonas</taxon>
    </lineage>
</organism>
<dbReference type="AlphaFoldDB" id="A0A1H9DZD7"/>
<reference evidence="1 2" key="1">
    <citation type="submission" date="2016-10" db="EMBL/GenBank/DDBJ databases">
        <authorList>
            <person name="de Groot N.N."/>
        </authorList>
    </citation>
    <scope>NUCLEOTIDE SEQUENCE [LARGE SCALE GENOMIC DNA]</scope>
    <source>
        <strain evidence="1 2">Nm9</strain>
    </source>
</reference>
<accession>A0A1H9DZD7</accession>
<sequence length="244" mass="27819">MTLSTHIRNWLNWVLITSHPMRRYDENEQLTGIGSSALIDYRGRRFLLTVQHLIKLGSRNWVLDLGYEPGKGTAYYRPTCFYYLSEYTRSTGNIRKIDFCFSEVAKDLNTTYQHRTPLSAGEERPRHVFITNLDSNPISEQIYAFAGEVKPEKHGPNSFATEMIVYPGLKYERTENEIHYFKLPETHPGHDQFEGCSGAPIVDMDNEIVALVCSGSKDDDTIQAVSLSRYKSALDAYCTAQTDA</sequence>
<dbReference type="SUPFAM" id="SSF50494">
    <property type="entry name" value="Trypsin-like serine proteases"/>
    <property type="match status" value="1"/>
</dbReference>
<protein>
    <recommendedName>
        <fullName evidence="3">Trypsin-like peptidase domain-containing protein</fullName>
    </recommendedName>
</protein>
<dbReference type="OrthoDB" id="7057402at2"/>
<dbReference type="Proteomes" id="UP000181998">
    <property type="component" value="Unassembled WGS sequence"/>
</dbReference>
<dbReference type="InterPro" id="IPR009003">
    <property type="entry name" value="Peptidase_S1_PA"/>
</dbReference>